<comment type="caution">
    <text evidence="1">The sequence shown here is derived from an EMBL/GenBank/DDBJ whole genome shotgun (WGS) entry which is preliminary data.</text>
</comment>
<dbReference type="RefSeq" id="WP_253077406.1">
    <property type="nucleotide sequence ID" value="NZ_JAMXWN010000022.1"/>
</dbReference>
<proteinExistence type="predicted"/>
<organism evidence="1 2">
    <name type="scientific">Sporolactobacillus kofuensis</name>
    <dbReference type="NCBI Taxonomy" id="269672"/>
    <lineage>
        <taxon>Bacteria</taxon>
        <taxon>Bacillati</taxon>
        <taxon>Bacillota</taxon>
        <taxon>Bacilli</taxon>
        <taxon>Bacillales</taxon>
        <taxon>Sporolactobacillaceae</taxon>
        <taxon>Sporolactobacillus</taxon>
    </lineage>
</organism>
<evidence type="ECO:0000313" key="1">
    <source>
        <dbReference type="EMBL" id="MFC6386414.1"/>
    </source>
</evidence>
<reference evidence="2" key="1">
    <citation type="journal article" date="2019" name="Int. J. Syst. Evol. Microbiol.">
        <title>The Global Catalogue of Microorganisms (GCM) 10K type strain sequencing project: providing services to taxonomists for standard genome sequencing and annotation.</title>
        <authorList>
            <consortium name="The Broad Institute Genomics Platform"/>
            <consortium name="The Broad Institute Genome Sequencing Center for Infectious Disease"/>
            <person name="Wu L."/>
            <person name="Ma J."/>
        </authorList>
    </citation>
    <scope>NUCLEOTIDE SEQUENCE [LARGE SCALE GENOMIC DNA]</scope>
    <source>
        <strain evidence="2">CCUG 42001</strain>
    </source>
</reference>
<sequence>MNPFTFYYESEGKRTNPDAYNKPLTTIHATDIQSAALKFAEQSSLKLVDYETLLYGNYRVYLETTRPFWNKKEQIYYVTMEE</sequence>
<protein>
    <submittedName>
        <fullName evidence="1">Uncharacterized protein</fullName>
    </submittedName>
</protein>
<dbReference type="EMBL" id="JBHSTQ010000006">
    <property type="protein sequence ID" value="MFC6386414.1"/>
    <property type="molecule type" value="Genomic_DNA"/>
</dbReference>
<accession>A0ABW1WFQ8</accession>
<name>A0ABW1WFQ8_9BACL</name>
<gene>
    <name evidence="1" type="ORF">ACFP7A_07360</name>
</gene>
<evidence type="ECO:0000313" key="2">
    <source>
        <dbReference type="Proteomes" id="UP001596267"/>
    </source>
</evidence>
<dbReference type="Proteomes" id="UP001596267">
    <property type="component" value="Unassembled WGS sequence"/>
</dbReference>
<keyword evidence="2" id="KW-1185">Reference proteome</keyword>